<gene>
    <name evidence="2" type="ORF">DF185_00620</name>
</gene>
<evidence type="ECO:0000313" key="2">
    <source>
        <dbReference type="EMBL" id="PXY02631.1"/>
    </source>
</evidence>
<feature type="domain" description="Damage-control phosphatase ARMT1-like metal-binding" evidence="1">
    <location>
        <begin position="2"/>
        <end position="275"/>
    </location>
</feature>
<reference evidence="2 3" key="1">
    <citation type="submission" date="2018-05" db="EMBL/GenBank/DDBJ databases">
        <title>Marinifilum breve JC075T sp. nov., a marine bacterium isolated from Yongle Blue Hole in the South China Sea.</title>
        <authorList>
            <person name="Fu T."/>
        </authorList>
    </citation>
    <scope>NUCLEOTIDE SEQUENCE [LARGE SCALE GENOMIC DNA]</scope>
    <source>
        <strain evidence="2 3">JC075</strain>
    </source>
</reference>
<dbReference type="Proteomes" id="UP000248079">
    <property type="component" value="Unassembled WGS sequence"/>
</dbReference>
<dbReference type="InterPro" id="IPR014444">
    <property type="entry name" value="PH1575-like"/>
</dbReference>
<accession>A0A2V4A1X5</accession>
<dbReference type="OrthoDB" id="9796465at2"/>
<dbReference type="Gene3D" id="3.40.50.10880">
    <property type="entry name" value="Uncharacterised protein PF01937, DUF89, domain 3"/>
    <property type="match status" value="1"/>
</dbReference>
<sequence length="281" mass="31551">MNSECLVCQAKTINHIANKFGSDKKATAKFKEEANYIVANSQSLSTPYSGLLLHRLAKRIFKTENLYANEKLKANKLLHLNYSYWKSLVSNSDNPMHVAAKLAVIGNIIDYGAHSVPDDILSEINHLLEKEFALNESEEMFEAINNAKTVLYLGDNAGEIVFDKLFIETLNHPNLTFVVRGEPIINDVTYEDSHFVQMEDVCKVISNGHDAPSTLLENCSSELQKLYRDADVVISKGQGNLEGLLDEKRNKLFFMLMAKCDLIAGKLGVKKKDLVIKQNKK</sequence>
<comment type="caution">
    <text evidence="2">The sequence shown here is derived from an EMBL/GenBank/DDBJ whole genome shotgun (WGS) entry which is preliminary data.</text>
</comment>
<dbReference type="PIRSF" id="PIRSF006593">
    <property type="entry name" value="UCP006593"/>
    <property type="match status" value="1"/>
</dbReference>
<dbReference type="InterPro" id="IPR002791">
    <property type="entry name" value="ARMT1-like_metal-bd"/>
</dbReference>
<organism evidence="2 3">
    <name type="scientific">Marinifilum breve</name>
    <dbReference type="NCBI Taxonomy" id="2184082"/>
    <lineage>
        <taxon>Bacteria</taxon>
        <taxon>Pseudomonadati</taxon>
        <taxon>Bacteroidota</taxon>
        <taxon>Bacteroidia</taxon>
        <taxon>Marinilabiliales</taxon>
        <taxon>Marinifilaceae</taxon>
    </lineage>
</organism>
<dbReference type="InterPro" id="IPR036075">
    <property type="entry name" value="ARMT-1-like_metal-bd_sf"/>
</dbReference>
<dbReference type="Pfam" id="PF01937">
    <property type="entry name" value="ARMT1-like_dom"/>
    <property type="match status" value="1"/>
</dbReference>
<dbReference type="AlphaFoldDB" id="A0A2V4A1X5"/>
<dbReference type="RefSeq" id="WP_110358792.1">
    <property type="nucleotide sequence ID" value="NZ_QFLI01000001.1"/>
</dbReference>
<evidence type="ECO:0000313" key="3">
    <source>
        <dbReference type="Proteomes" id="UP000248079"/>
    </source>
</evidence>
<dbReference type="SUPFAM" id="SSF111321">
    <property type="entry name" value="AF1104-like"/>
    <property type="match status" value="1"/>
</dbReference>
<protein>
    <recommendedName>
        <fullName evidence="1">Damage-control phosphatase ARMT1-like metal-binding domain-containing protein</fullName>
    </recommendedName>
</protein>
<proteinExistence type="predicted"/>
<name>A0A2V4A1X5_9BACT</name>
<dbReference type="EMBL" id="QFLI01000001">
    <property type="protein sequence ID" value="PXY02631.1"/>
    <property type="molecule type" value="Genomic_DNA"/>
</dbReference>
<dbReference type="Gene3D" id="1.10.285.20">
    <property type="entry name" value="Uncharacterised protein PF01937, DUF89, domain 2"/>
    <property type="match status" value="1"/>
</dbReference>
<evidence type="ECO:0000259" key="1">
    <source>
        <dbReference type="Pfam" id="PF01937"/>
    </source>
</evidence>
<keyword evidence="3" id="KW-1185">Reference proteome</keyword>